<dbReference type="Proteomes" id="UP001558652">
    <property type="component" value="Unassembled WGS sequence"/>
</dbReference>
<feature type="compositionally biased region" description="Basic and acidic residues" evidence="1">
    <location>
        <begin position="144"/>
        <end position="153"/>
    </location>
</feature>
<evidence type="ECO:0000313" key="3">
    <source>
        <dbReference type="Proteomes" id="UP001558652"/>
    </source>
</evidence>
<comment type="caution">
    <text evidence="2">The sequence shown here is derived from an EMBL/GenBank/DDBJ whole genome shotgun (WGS) entry which is preliminary data.</text>
</comment>
<feature type="compositionally biased region" description="Low complexity" evidence="1">
    <location>
        <begin position="104"/>
        <end position="116"/>
    </location>
</feature>
<proteinExistence type="predicted"/>
<organism evidence="2 3">
    <name type="scientific">Ranatra chinensis</name>
    <dbReference type="NCBI Taxonomy" id="642074"/>
    <lineage>
        <taxon>Eukaryota</taxon>
        <taxon>Metazoa</taxon>
        <taxon>Ecdysozoa</taxon>
        <taxon>Arthropoda</taxon>
        <taxon>Hexapoda</taxon>
        <taxon>Insecta</taxon>
        <taxon>Pterygota</taxon>
        <taxon>Neoptera</taxon>
        <taxon>Paraneoptera</taxon>
        <taxon>Hemiptera</taxon>
        <taxon>Heteroptera</taxon>
        <taxon>Panheteroptera</taxon>
        <taxon>Nepomorpha</taxon>
        <taxon>Nepidae</taxon>
        <taxon>Ranatrinae</taxon>
        <taxon>Ranatra</taxon>
    </lineage>
</organism>
<feature type="compositionally biased region" description="Basic and acidic residues" evidence="1">
    <location>
        <begin position="185"/>
        <end position="199"/>
    </location>
</feature>
<gene>
    <name evidence="2" type="ORF">AAG570_009889</name>
</gene>
<evidence type="ECO:0000256" key="1">
    <source>
        <dbReference type="SAM" id="MobiDB-lite"/>
    </source>
</evidence>
<feature type="compositionally biased region" description="Basic and acidic residues" evidence="1">
    <location>
        <begin position="64"/>
        <end position="79"/>
    </location>
</feature>
<keyword evidence="3" id="KW-1185">Reference proteome</keyword>
<accession>A0ABD0YQI0</accession>
<reference evidence="2 3" key="1">
    <citation type="submission" date="2024-07" db="EMBL/GenBank/DDBJ databases">
        <title>Chromosome-level genome assembly of the water stick insect Ranatra chinensis (Heteroptera: Nepidae).</title>
        <authorList>
            <person name="Liu X."/>
        </authorList>
    </citation>
    <scope>NUCLEOTIDE SEQUENCE [LARGE SCALE GENOMIC DNA]</scope>
    <source>
        <strain evidence="2">Cailab_2021Rc</strain>
        <tissue evidence="2">Muscle</tissue>
    </source>
</reference>
<feature type="region of interest" description="Disordered" evidence="1">
    <location>
        <begin position="23"/>
        <end position="199"/>
    </location>
</feature>
<feature type="compositionally biased region" description="Low complexity" evidence="1">
    <location>
        <begin position="169"/>
        <end position="183"/>
    </location>
</feature>
<feature type="compositionally biased region" description="Basic and acidic residues" evidence="1">
    <location>
        <begin position="48"/>
        <end position="57"/>
    </location>
</feature>
<feature type="region of interest" description="Disordered" evidence="1">
    <location>
        <begin position="220"/>
        <end position="248"/>
    </location>
</feature>
<name>A0ABD0YQI0_9HEMI</name>
<dbReference type="EMBL" id="JBFDAA010000004">
    <property type="protein sequence ID" value="KAL1138197.1"/>
    <property type="molecule type" value="Genomic_DNA"/>
</dbReference>
<dbReference type="AlphaFoldDB" id="A0ABD0YQI0"/>
<protein>
    <submittedName>
        <fullName evidence="2">Uncharacterized protein</fullName>
    </submittedName>
</protein>
<sequence length="324" mass="36252">METKVEDVANVIPKANEINNIKGKTVQKNEKTSDLEQNGSSAENGIFSEEKQSENHQARRSLRILKEKEEADEKSKLETNEEISAGKSQLSSENSSPIDNSTAKNKTSSKLSSPKKNLSEKSNNDQVSSDAEIPTIDEKEESEIEKIEEKKQSEPSSEYKILRRSVRISESLNSSPGSSSVSSLKLDEPTSYRHSRENYLGRVTGRRPVRGHLTPYRKRKITDDPEESIDDSIGPNSKRTAVDSPSVKSPGWKYLPSLNKLWSPREDMSEGISVVSSTPYRSATQYSDSMVVNYDEKTVQRFQDSDVEGVEETTPSSGWYCSLM</sequence>
<feature type="compositionally biased region" description="Polar residues" evidence="1">
    <location>
        <begin position="86"/>
        <end position="103"/>
    </location>
</feature>
<evidence type="ECO:0000313" key="2">
    <source>
        <dbReference type="EMBL" id="KAL1138197.1"/>
    </source>
</evidence>